<proteinExistence type="predicted"/>
<evidence type="ECO:0000313" key="1">
    <source>
        <dbReference type="EMBL" id="TCK86730.1"/>
    </source>
</evidence>
<protein>
    <submittedName>
        <fullName evidence="1">Uncharacterized protein</fullName>
    </submittedName>
</protein>
<dbReference type="Proteomes" id="UP000294545">
    <property type="component" value="Unassembled WGS sequence"/>
</dbReference>
<organism evidence="1 2">
    <name type="scientific">Natranaerovirga hydrolytica</name>
    <dbReference type="NCBI Taxonomy" id="680378"/>
    <lineage>
        <taxon>Bacteria</taxon>
        <taxon>Bacillati</taxon>
        <taxon>Bacillota</taxon>
        <taxon>Clostridia</taxon>
        <taxon>Lachnospirales</taxon>
        <taxon>Natranaerovirgaceae</taxon>
        <taxon>Natranaerovirga</taxon>
    </lineage>
</organism>
<evidence type="ECO:0000313" key="2">
    <source>
        <dbReference type="Proteomes" id="UP000294545"/>
    </source>
</evidence>
<reference evidence="1 2" key="1">
    <citation type="submission" date="2019-03" db="EMBL/GenBank/DDBJ databases">
        <title>Genomic Encyclopedia of Type Strains, Phase IV (KMG-IV): sequencing the most valuable type-strain genomes for metagenomic binning, comparative biology and taxonomic classification.</title>
        <authorList>
            <person name="Goeker M."/>
        </authorList>
    </citation>
    <scope>NUCLEOTIDE SEQUENCE [LARGE SCALE GENOMIC DNA]</scope>
    <source>
        <strain evidence="1 2">DSM 24176</strain>
    </source>
</reference>
<dbReference type="EMBL" id="SMGQ01000019">
    <property type="protein sequence ID" value="TCK86730.1"/>
    <property type="molecule type" value="Genomic_DNA"/>
</dbReference>
<sequence length="90" mass="10784">MFRLWGKLYKNNKIITDMVVENNAPSLSKEDKIQDAVEEICYALDMSKPLWLLNNTEEMPVYNKTSFHQDHFMESIDFDYFEIEIIEEDK</sequence>
<dbReference type="AlphaFoldDB" id="A0A4R1M6B4"/>
<gene>
    <name evidence="1" type="ORF">EDC19_2784</name>
</gene>
<dbReference type="OrthoDB" id="2084516at2"/>
<keyword evidence="2" id="KW-1185">Reference proteome</keyword>
<comment type="caution">
    <text evidence="1">The sequence shown here is derived from an EMBL/GenBank/DDBJ whole genome shotgun (WGS) entry which is preliminary data.</text>
</comment>
<accession>A0A4R1M6B4</accession>
<dbReference type="RefSeq" id="WP_132283438.1">
    <property type="nucleotide sequence ID" value="NZ_SMGQ01000019.1"/>
</dbReference>
<name>A0A4R1M6B4_9FIRM</name>